<dbReference type="Proteomes" id="UP001597244">
    <property type="component" value="Unassembled WGS sequence"/>
</dbReference>
<dbReference type="InterPro" id="IPR008254">
    <property type="entry name" value="Flavodoxin/NO_synth"/>
</dbReference>
<keyword evidence="6" id="KW-0288">FMN</keyword>
<dbReference type="RefSeq" id="WP_379894477.1">
    <property type="nucleotide sequence ID" value="NZ_JBHTOF010000020.1"/>
</dbReference>
<dbReference type="EMBL" id="JBHTOF010000020">
    <property type="protein sequence ID" value="MFD1464887.1"/>
    <property type="molecule type" value="Genomic_DNA"/>
</dbReference>
<dbReference type="PANTHER" id="PTHR42809:SF1">
    <property type="entry name" value="FLAVODOXIN 1"/>
    <property type="match status" value="1"/>
</dbReference>
<evidence type="ECO:0000256" key="7">
    <source>
        <dbReference type="ARBA" id="ARBA00022982"/>
    </source>
</evidence>
<proteinExistence type="inferred from homology"/>
<comment type="similarity">
    <text evidence="3">Belongs to the flavodoxin family.</text>
</comment>
<organism evidence="9 10">
    <name type="scientific">Lapidilactobacillus mulanensis</name>
    <dbReference type="NCBI Taxonomy" id="2485999"/>
    <lineage>
        <taxon>Bacteria</taxon>
        <taxon>Bacillati</taxon>
        <taxon>Bacillota</taxon>
        <taxon>Bacilli</taxon>
        <taxon>Lactobacillales</taxon>
        <taxon>Lactobacillaceae</taxon>
        <taxon>Lapidilactobacillus</taxon>
    </lineage>
</organism>
<evidence type="ECO:0000256" key="1">
    <source>
        <dbReference type="ARBA" id="ARBA00001917"/>
    </source>
</evidence>
<keyword evidence="4" id="KW-0813">Transport</keyword>
<name>A0ABW4DJN5_9LACO</name>
<sequence length="161" mass="17333">MYAVNNIGGKLVTAVKIVYASMTGNNEEIAGILEESFENLGCEVDNTEASQADASDYEDADICIVATYTDGEGEIPEEAQDFYDDLQEEDLTGKIYGVCGSGDRFYGEHFCATVDDFDRVFQNIGAVKGAESVKVDLAAEADDIKNLDAFAAQLVKKANGQ</sequence>
<evidence type="ECO:0000256" key="4">
    <source>
        <dbReference type="ARBA" id="ARBA00022448"/>
    </source>
</evidence>
<comment type="cofactor">
    <cofactor evidence="1">
        <name>FMN</name>
        <dbReference type="ChEBI" id="CHEBI:58210"/>
    </cofactor>
</comment>
<evidence type="ECO:0000259" key="8">
    <source>
        <dbReference type="PROSITE" id="PS50902"/>
    </source>
</evidence>
<accession>A0ABW4DJN5</accession>
<evidence type="ECO:0000313" key="10">
    <source>
        <dbReference type="Proteomes" id="UP001597244"/>
    </source>
</evidence>
<comment type="caution">
    <text evidence="9">The sequence shown here is derived from an EMBL/GenBank/DDBJ whole genome shotgun (WGS) entry which is preliminary data.</text>
</comment>
<keyword evidence="5" id="KW-0285">Flavoprotein</keyword>
<evidence type="ECO:0000256" key="2">
    <source>
        <dbReference type="ARBA" id="ARBA00003297"/>
    </source>
</evidence>
<dbReference type="Pfam" id="PF00258">
    <property type="entry name" value="Flavodoxin_1"/>
    <property type="match status" value="1"/>
</dbReference>
<evidence type="ECO:0000256" key="5">
    <source>
        <dbReference type="ARBA" id="ARBA00022630"/>
    </source>
</evidence>
<evidence type="ECO:0000313" key="9">
    <source>
        <dbReference type="EMBL" id="MFD1464887.1"/>
    </source>
</evidence>
<gene>
    <name evidence="9" type="ORF">ACFQ4L_02105</name>
</gene>
<dbReference type="NCBIfam" id="NF005587">
    <property type="entry name" value="PRK07308.1"/>
    <property type="match status" value="1"/>
</dbReference>
<dbReference type="Gene3D" id="3.40.50.360">
    <property type="match status" value="1"/>
</dbReference>
<comment type="function">
    <text evidence="2">Low-potential electron donor to a number of redox enzymes.</text>
</comment>
<reference evidence="10" key="1">
    <citation type="journal article" date="2019" name="Int. J. Syst. Evol. Microbiol.">
        <title>The Global Catalogue of Microorganisms (GCM) 10K type strain sequencing project: providing services to taxonomists for standard genome sequencing and annotation.</title>
        <authorList>
            <consortium name="The Broad Institute Genomics Platform"/>
            <consortium name="The Broad Institute Genome Sequencing Center for Infectious Disease"/>
            <person name="Wu L."/>
            <person name="Ma J."/>
        </authorList>
    </citation>
    <scope>NUCLEOTIDE SEQUENCE [LARGE SCALE GENOMIC DNA]</scope>
    <source>
        <strain evidence="10">CCM 8951</strain>
    </source>
</reference>
<keyword evidence="10" id="KW-1185">Reference proteome</keyword>
<feature type="domain" description="Flavodoxin-like" evidence="8">
    <location>
        <begin position="15"/>
        <end position="155"/>
    </location>
</feature>
<dbReference type="PROSITE" id="PS50902">
    <property type="entry name" value="FLAVODOXIN_LIKE"/>
    <property type="match status" value="1"/>
</dbReference>
<protein>
    <submittedName>
        <fullName evidence="9">Flavodoxin</fullName>
    </submittedName>
</protein>
<dbReference type="InterPro" id="IPR050619">
    <property type="entry name" value="Flavodoxin"/>
</dbReference>
<keyword evidence="7" id="KW-0249">Electron transport</keyword>
<evidence type="ECO:0000256" key="3">
    <source>
        <dbReference type="ARBA" id="ARBA00005267"/>
    </source>
</evidence>
<dbReference type="SUPFAM" id="SSF52218">
    <property type="entry name" value="Flavoproteins"/>
    <property type="match status" value="1"/>
</dbReference>
<dbReference type="PANTHER" id="PTHR42809">
    <property type="entry name" value="FLAVODOXIN 2"/>
    <property type="match status" value="1"/>
</dbReference>
<dbReference type="InterPro" id="IPR029039">
    <property type="entry name" value="Flavoprotein-like_sf"/>
</dbReference>
<evidence type="ECO:0000256" key="6">
    <source>
        <dbReference type="ARBA" id="ARBA00022643"/>
    </source>
</evidence>